<keyword evidence="9" id="KW-0411">Iron-sulfur</keyword>
<keyword evidence="4" id="KW-0004">4Fe-4S</keyword>
<dbReference type="GO" id="GO:0042128">
    <property type="term" value="P:nitrate assimilation"/>
    <property type="evidence" value="ECO:0007669"/>
    <property type="project" value="UniProtKB-KW"/>
</dbReference>
<dbReference type="InterPro" id="IPR041957">
    <property type="entry name" value="CT_Nitrate-R-NapA-like"/>
</dbReference>
<dbReference type="SMART" id="SM00926">
    <property type="entry name" value="Molybdop_Fe4S4"/>
    <property type="match status" value="1"/>
</dbReference>
<dbReference type="GO" id="GO:0045333">
    <property type="term" value="P:cellular respiration"/>
    <property type="evidence" value="ECO:0007669"/>
    <property type="project" value="UniProtKB-ARBA"/>
</dbReference>
<dbReference type="OrthoDB" id="9810782at2"/>
<dbReference type="SUPFAM" id="SSF53706">
    <property type="entry name" value="Formate dehydrogenase/DMSO reductase, domains 1-3"/>
    <property type="match status" value="1"/>
</dbReference>
<keyword evidence="6" id="KW-0479">Metal-binding</keyword>
<dbReference type="GO" id="GO:0016020">
    <property type="term" value="C:membrane"/>
    <property type="evidence" value="ECO:0007669"/>
    <property type="project" value="TreeGrafter"/>
</dbReference>
<accession>A0A1X7AI31</accession>
<dbReference type="AlphaFoldDB" id="A0A1X7AI31"/>
<dbReference type="Pfam" id="PF04879">
    <property type="entry name" value="Molybdop_Fe4S4"/>
    <property type="match status" value="1"/>
</dbReference>
<protein>
    <submittedName>
        <fullName evidence="12">Nitrate reductase</fullName>
        <ecNumber evidence="12">1.7.99.4</ecNumber>
    </submittedName>
</protein>
<dbReference type="Proteomes" id="UP000196573">
    <property type="component" value="Unassembled WGS sequence"/>
</dbReference>
<dbReference type="InterPro" id="IPR050123">
    <property type="entry name" value="Prok_molybdopt-oxidoreductase"/>
</dbReference>
<keyword evidence="13" id="KW-1185">Reference proteome</keyword>
<dbReference type="CDD" id="cd02754">
    <property type="entry name" value="MopB_Nitrate-R-NapA-like"/>
    <property type="match status" value="1"/>
</dbReference>
<dbReference type="InterPro" id="IPR006655">
    <property type="entry name" value="Mopterin_OxRdtase_prok_CS"/>
</dbReference>
<dbReference type="PANTHER" id="PTHR43105:SF9">
    <property type="entry name" value="NADPH-FE(3+) OXIDOREDUCTASE SUBUNIT ALPHA"/>
    <property type="match status" value="1"/>
</dbReference>
<dbReference type="EC" id="1.7.99.4" evidence="12"/>
<evidence type="ECO:0000256" key="4">
    <source>
        <dbReference type="ARBA" id="ARBA00022485"/>
    </source>
</evidence>
<evidence type="ECO:0000256" key="8">
    <source>
        <dbReference type="ARBA" id="ARBA00023004"/>
    </source>
</evidence>
<dbReference type="Gene3D" id="1.10.10.1100">
    <property type="entry name" value="BFD-like [2Fe-2S]-binding domain"/>
    <property type="match status" value="1"/>
</dbReference>
<keyword evidence="10" id="KW-0534">Nitrate assimilation</keyword>
<dbReference type="InterPro" id="IPR006963">
    <property type="entry name" value="Mopterin_OxRdtase_4Fe-4S_dom"/>
</dbReference>
<evidence type="ECO:0000256" key="10">
    <source>
        <dbReference type="ARBA" id="ARBA00023063"/>
    </source>
</evidence>
<comment type="similarity">
    <text evidence="3">Belongs to the prokaryotic molybdopterin-containing oxidoreductase family. NasA/NapA/NarB subfamily.</text>
</comment>
<evidence type="ECO:0000256" key="5">
    <source>
        <dbReference type="ARBA" id="ARBA00022505"/>
    </source>
</evidence>
<evidence type="ECO:0000313" key="12">
    <source>
        <dbReference type="EMBL" id="SMA37897.1"/>
    </source>
</evidence>
<evidence type="ECO:0000256" key="2">
    <source>
        <dbReference type="ARBA" id="ARBA00001966"/>
    </source>
</evidence>
<reference evidence="12 13" key="1">
    <citation type="submission" date="2017-03" db="EMBL/GenBank/DDBJ databases">
        <authorList>
            <person name="Afonso C.L."/>
            <person name="Miller P.J."/>
            <person name="Scott M.A."/>
            <person name="Spackman E."/>
            <person name="Goraichik I."/>
            <person name="Dimitrov K.M."/>
            <person name="Suarez D.L."/>
            <person name="Swayne D.E."/>
        </authorList>
    </citation>
    <scope>NUCLEOTIDE SEQUENCE [LARGE SCALE GENOMIC DNA]</scope>
    <source>
        <strain evidence="12">SB41UT1</strain>
    </source>
</reference>
<dbReference type="RefSeq" id="WP_087107161.1">
    <property type="nucleotide sequence ID" value="NZ_FWPT01000002.1"/>
</dbReference>
<dbReference type="GO" id="GO:0051539">
    <property type="term" value="F:4 iron, 4 sulfur cluster binding"/>
    <property type="evidence" value="ECO:0007669"/>
    <property type="project" value="UniProtKB-KW"/>
</dbReference>
<evidence type="ECO:0000256" key="1">
    <source>
        <dbReference type="ARBA" id="ARBA00001942"/>
    </source>
</evidence>
<dbReference type="Gene3D" id="3.40.228.10">
    <property type="entry name" value="Dimethylsulfoxide Reductase, domain 2"/>
    <property type="match status" value="1"/>
</dbReference>
<dbReference type="CDD" id="cd02791">
    <property type="entry name" value="MopB_CT_Nitrate-R-NapA-like"/>
    <property type="match status" value="1"/>
</dbReference>
<dbReference type="PROSITE" id="PS51669">
    <property type="entry name" value="4FE4S_MOW_BIS_MGD"/>
    <property type="match status" value="1"/>
</dbReference>
<dbReference type="PROSITE" id="PS00551">
    <property type="entry name" value="MOLYBDOPTERIN_PROK_1"/>
    <property type="match status" value="1"/>
</dbReference>
<evidence type="ECO:0000259" key="11">
    <source>
        <dbReference type="PROSITE" id="PS51669"/>
    </source>
</evidence>
<comment type="cofactor">
    <cofactor evidence="1">
        <name>Mo-bis(molybdopterin guanine dinucleotide)</name>
        <dbReference type="ChEBI" id="CHEBI:60539"/>
    </cofactor>
</comment>
<dbReference type="Gene3D" id="2.20.25.90">
    <property type="entry name" value="ADC-like domains"/>
    <property type="match status" value="1"/>
</dbReference>
<sequence>MTECPPQSIQTTCAYCGVGCGVRAPVAKEAEQLIAVAGDETHPANYGRLCSKGSALGETLIDEGRLLYPQINGYRSSWDQALDELVKRLKQTIEEYGPESVALYGSGQLLTEDYYVANKLMKGFIGSANIDTNSRLCMASTVAGHKRAFGTDTVPGCYEDLELADCLILVGSNTAWCHPVLFQRIRASQERRVKPAKVVVIDPRRTDSCDIADLFLPIRPGTDSILFNGLLVWLALHGKVDDAYLEQSTQGFADALDKAYETSPDIGTVAEKCGLSEVDVECFYRMFADHEKTVTAWSQGVNQSSAGTDKVNAIINCHLATGRVGLPGSTPFSLTGQPNAMGGREVGGLANQLAAHLEFHRPDDIERVSRFWQAPNMVQQPGLTAVDLLRAVESGEIRFIWIMGTNPVVSMPDADRVKAALQICPTVVVSDCIAPTDTGQCADILLPAAGWSEKDGTVTNSERRISRQRRFRPPTGEARADWAILSEVGRRLGHAEAFAYQCPADVFREHARLSALDNDPEARPRDFHIGGLAELSDQEYDQLQPVQWPLRSRTDNGTQRMFADGKFYTPSGKAQFVPIQETISAQATEAYPLLLNTGRIRDQWHTMTRTALAPRLNRHKDEPFLELNPADAASRGINDKALVTVRSSYGQSVLRATITDQVQPGQVFAPMHWTAQNSQTGRICSVAHPEVDPYSLQPDLKRTPVQIEAFHARQHAVLICRDKRPLPDTDYGVLVKGTDCYRYELADTENGLDGLRSELMAALGPHIVQYQDSELGIEKTLWLDDGKAVAVLMIGSEYPTEVDRSWLETLFASDAPEQPSWWQVLAGVPTSGCAGGKQVCACFGVGQETITAAIREQDLESVEDIGKTLKAGTNCGSCIPELRQLLTAIQVEEV</sequence>
<comment type="cofactor">
    <cofactor evidence="2">
        <name>[4Fe-4S] cluster</name>
        <dbReference type="ChEBI" id="CHEBI:49883"/>
    </cofactor>
</comment>
<dbReference type="Pfam" id="PF04324">
    <property type="entry name" value="Fer2_BFD"/>
    <property type="match status" value="1"/>
</dbReference>
<organism evidence="12 13">
    <name type="scientific">Parendozoicomonas haliclonae</name>
    <dbReference type="NCBI Taxonomy" id="1960125"/>
    <lineage>
        <taxon>Bacteria</taxon>
        <taxon>Pseudomonadati</taxon>
        <taxon>Pseudomonadota</taxon>
        <taxon>Gammaproteobacteria</taxon>
        <taxon>Oceanospirillales</taxon>
        <taxon>Endozoicomonadaceae</taxon>
        <taxon>Parendozoicomonas</taxon>
    </lineage>
</organism>
<keyword evidence="8" id="KW-0408">Iron</keyword>
<keyword evidence="5" id="KW-0500">Molybdenum</keyword>
<dbReference type="GO" id="GO:0043546">
    <property type="term" value="F:molybdopterin cofactor binding"/>
    <property type="evidence" value="ECO:0007669"/>
    <property type="project" value="InterPro"/>
</dbReference>
<evidence type="ECO:0000313" key="13">
    <source>
        <dbReference type="Proteomes" id="UP000196573"/>
    </source>
</evidence>
<keyword evidence="7 12" id="KW-0560">Oxidoreductase</keyword>
<dbReference type="InterPro" id="IPR006657">
    <property type="entry name" value="MoPterin_dinucl-bd_dom"/>
</dbReference>
<dbReference type="InterPro" id="IPR027467">
    <property type="entry name" value="MopterinOxRdtase_cofactor_BS"/>
</dbReference>
<dbReference type="PANTHER" id="PTHR43105">
    <property type="entry name" value="RESPIRATORY NITRATE REDUCTASE"/>
    <property type="match status" value="1"/>
</dbReference>
<dbReference type="GO" id="GO:1990204">
    <property type="term" value="C:oxidoreductase complex"/>
    <property type="evidence" value="ECO:0007669"/>
    <property type="project" value="UniProtKB-ARBA"/>
</dbReference>
<proteinExistence type="inferred from homology"/>
<dbReference type="PROSITE" id="PS00932">
    <property type="entry name" value="MOLYBDOPTERIN_PROK_3"/>
    <property type="match status" value="1"/>
</dbReference>
<evidence type="ECO:0000256" key="3">
    <source>
        <dbReference type="ARBA" id="ARBA00008747"/>
    </source>
</evidence>
<dbReference type="EMBL" id="FWPT01000002">
    <property type="protein sequence ID" value="SMA37897.1"/>
    <property type="molecule type" value="Genomic_DNA"/>
</dbReference>
<dbReference type="Pfam" id="PF01568">
    <property type="entry name" value="Molydop_binding"/>
    <property type="match status" value="1"/>
</dbReference>
<dbReference type="InterPro" id="IPR006656">
    <property type="entry name" value="Mopterin_OxRdtase"/>
</dbReference>
<evidence type="ECO:0000256" key="6">
    <source>
        <dbReference type="ARBA" id="ARBA00022723"/>
    </source>
</evidence>
<dbReference type="GO" id="GO:0046872">
    <property type="term" value="F:metal ion binding"/>
    <property type="evidence" value="ECO:0007669"/>
    <property type="project" value="UniProtKB-KW"/>
</dbReference>
<dbReference type="Gene3D" id="2.40.40.20">
    <property type="match status" value="1"/>
</dbReference>
<dbReference type="GO" id="GO:0016491">
    <property type="term" value="F:oxidoreductase activity"/>
    <property type="evidence" value="ECO:0007669"/>
    <property type="project" value="UniProtKB-KW"/>
</dbReference>
<dbReference type="SUPFAM" id="SSF50692">
    <property type="entry name" value="ADC-like"/>
    <property type="match status" value="1"/>
</dbReference>
<dbReference type="InterPro" id="IPR007419">
    <property type="entry name" value="BFD-like_2Fe2S-bd_dom"/>
</dbReference>
<dbReference type="InterPro" id="IPR009010">
    <property type="entry name" value="Asp_de-COase-like_dom_sf"/>
</dbReference>
<dbReference type="Pfam" id="PF00384">
    <property type="entry name" value="Molybdopterin"/>
    <property type="match status" value="1"/>
</dbReference>
<gene>
    <name evidence="12" type="primary">nasA</name>
    <name evidence="12" type="ORF">EHSB41UT_00805</name>
</gene>
<evidence type="ECO:0000256" key="9">
    <source>
        <dbReference type="ARBA" id="ARBA00023014"/>
    </source>
</evidence>
<feature type="domain" description="4Fe-4S Mo/W bis-MGD-type" evidence="11">
    <location>
        <begin position="6"/>
        <end position="64"/>
    </location>
</feature>
<evidence type="ECO:0000256" key="7">
    <source>
        <dbReference type="ARBA" id="ARBA00023002"/>
    </source>
</evidence>
<dbReference type="Gene3D" id="3.40.50.740">
    <property type="match status" value="1"/>
</dbReference>
<dbReference type="InterPro" id="IPR041854">
    <property type="entry name" value="BFD-like_2Fe2S-bd_dom_sf"/>
</dbReference>
<name>A0A1X7AI31_9GAMM</name>